<protein>
    <recommendedName>
        <fullName evidence="2">DUF7798 domain-containing protein</fullName>
    </recommendedName>
</protein>
<dbReference type="Pfam" id="PF25074">
    <property type="entry name" value="DUF7798"/>
    <property type="match status" value="1"/>
</dbReference>
<evidence type="ECO:0000313" key="4">
    <source>
        <dbReference type="Proteomes" id="UP000751190"/>
    </source>
</evidence>
<feature type="region of interest" description="Disordered" evidence="1">
    <location>
        <begin position="101"/>
        <end position="133"/>
    </location>
</feature>
<dbReference type="Proteomes" id="UP000751190">
    <property type="component" value="Unassembled WGS sequence"/>
</dbReference>
<accession>A0A8J6CH94</accession>
<feature type="compositionally biased region" description="Low complexity" evidence="1">
    <location>
        <begin position="120"/>
        <end position="133"/>
    </location>
</feature>
<feature type="domain" description="DUF7798" evidence="2">
    <location>
        <begin position="328"/>
        <end position="512"/>
    </location>
</feature>
<dbReference type="InterPro" id="IPR056700">
    <property type="entry name" value="DUF7798"/>
</dbReference>
<proteinExistence type="predicted"/>
<evidence type="ECO:0000259" key="2">
    <source>
        <dbReference type="Pfam" id="PF25074"/>
    </source>
</evidence>
<sequence>MSTAPPAVCNSFDKSWKYVHAQLRASRGTRDAIQTVLHVDMADMLADDAQQPGRQPLGRGWIGRFVGTAVSAGRTIGVRAAETVGTAVGDTVLTVRERMHQRKAEDAGAPAACGSAVDDASPAAEPSAEGGEAPRFKGLFGRVAVEGEHASAAEIGERLNWGVRGLAQRSASVMGQVASHTRGLASELRQKAAVTVHNTRARLAQRDEIEAETVTFALRFEKNEGTKALAELERSSVTQLERLRALQAEAGPTLLGLVDSAFLNLHQLLDLPMELDGEAFSDPQHSDELQASIALSGSSERSSAALAAIAARFARDVGTLVTGHLSRTQALQQQAVSAAAEADAAEGDAAGETGAAQQVRLAVYARRAVVNSTCETIDRFSDVSLHALAELAACTVKALLELEREFNSSLNVATTPDTVLTAVVPARAAAVRLVAHSMLTELKAVRAVFRKAAADVSDECANLCSVPFEDGDVDTELAPVRTKATDFNSGLDVDAASAASIAQDAVQFMLPIIKALALAEVQVVAAKSPRMDAADAAGVAADAAGVAAHGENGAVGGADGAADGPTDGAAA</sequence>
<comment type="caution">
    <text evidence="3">The sequence shown here is derived from an EMBL/GenBank/DDBJ whole genome shotgun (WGS) entry which is preliminary data.</text>
</comment>
<reference evidence="3" key="1">
    <citation type="submission" date="2021-05" db="EMBL/GenBank/DDBJ databases">
        <title>The genome of the haptophyte Pavlova lutheri (Diacronema luteri, Pavlovales) - a model for lipid biosynthesis in eukaryotic algae.</title>
        <authorList>
            <person name="Hulatt C.J."/>
            <person name="Posewitz M.C."/>
        </authorList>
    </citation>
    <scope>NUCLEOTIDE SEQUENCE</scope>
    <source>
        <strain evidence="3">NIVA-4/92</strain>
    </source>
</reference>
<organism evidence="3 4">
    <name type="scientific">Diacronema lutheri</name>
    <name type="common">Unicellular marine alga</name>
    <name type="synonym">Monochrysis lutheri</name>
    <dbReference type="NCBI Taxonomy" id="2081491"/>
    <lineage>
        <taxon>Eukaryota</taxon>
        <taxon>Haptista</taxon>
        <taxon>Haptophyta</taxon>
        <taxon>Pavlovophyceae</taxon>
        <taxon>Pavlovales</taxon>
        <taxon>Pavlovaceae</taxon>
        <taxon>Diacronema</taxon>
    </lineage>
</organism>
<name>A0A8J6CH94_DIALT</name>
<dbReference type="AlphaFoldDB" id="A0A8J6CH94"/>
<dbReference type="EMBL" id="JAGTXO010000002">
    <property type="protein sequence ID" value="KAG8469955.1"/>
    <property type="molecule type" value="Genomic_DNA"/>
</dbReference>
<keyword evidence="4" id="KW-1185">Reference proteome</keyword>
<evidence type="ECO:0000256" key="1">
    <source>
        <dbReference type="SAM" id="MobiDB-lite"/>
    </source>
</evidence>
<evidence type="ECO:0000313" key="3">
    <source>
        <dbReference type="EMBL" id="KAG8469955.1"/>
    </source>
</evidence>
<dbReference type="OrthoDB" id="10660603at2759"/>
<gene>
    <name evidence="3" type="ORF">KFE25_006410</name>
</gene>